<keyword evidence="1" id="KW-0472">Membrane</keyword>
<comment type="caution">
    <text evidence="2">The sequence shown here is derived from an EMBL/GenBank/DDBJ whole genome shotgun (WGS) entry which is preliminary data.</text>
</comment>
<dbReference type="Proteomes" id="UP001138802">
    <property type="component" value="Unassembled WGS sequence"/>
</dbReference>
<reference evidence="2 3" key="1">
    <citation type="journal article" date="2020" name="Microorganisms">
        <title>Osmotic Adaptation and Compatible Solute Biosynthesis of Phototrophic Bacteria as Revealed from Genome Analyses.</title>
        <authorList>
            <person name="Imhoff J.F."/>
            <person name="Rahn T."/>
            <person name="Kunzel S."/>
            <person name="Keller A."/>
            <person name="Neulinger S.C."/>
        </authorList>
    </citation>
    <scope>NUCLEOTIDE SEQUENCE [LARGE SCALE GENOMIC DNA]</scope>
    <source>
        <strain evidence="2 3">DSM 21303</strain>
    </source>
</reference>
<accession>A0A9X0WIG7</accession>
<gene>
    <name evidence="2" type="ORF">CKO25_09550</name>
</gene>
<evidence type="ECO:0000313" key="3">
    <source>
        <dbReference type="Proteomes" id="UP001138802"/>
    </source>
</evidence>
<keyword evidence="1" id="KW-1133">Transmembrane helix</keyword>
<dbReference type="EMBL" id="NRSD01000008">
    <property type="protein sequence ID" value="MBK1644889.1"/>
    <property type="molecule type" value="Genomic_DNA"/>
</dbReference>
<evidence type="ECO:0000313" key="2">
    <source>
        <dbReference type="EMBL" id="MBK1644889.1"/>
    </source>
</evidence>
<dbReference type="AlphaFoldDB" id="A0A9X0WIG7"/>
<proteinExistence type="predicted"/>
<sequence length="257" mass="29334">MPITLFLEALFKWIFLGSLALMALTYWPRERLPDPEAFDRLLLEPPLQTATDRRPFTVAVRDQAYLITPRKDYVLTGVVVSSSNADALQNIWHHKSWKDFLNLRDLCVIWGENVTSGVYREMRFRNDSWTCWAYWPSAEVRSRFQMDALSNNHLLTDDPTLKSALMAARRGDQIRLSGVLAEYTNLGNGSFRGTSLTRDDTGDGACETIYLDAFEIVRVANVRERRLFDVAVWGAALGGLGFLIMLPIAPYRPRKRA</sequence>
<feature type="transmembrane region" description="Helical" evidence="1">
    <location>
        <begin position="227"/>
        <end position="249"/>
    </location>
</feature>
<evidence type="ECO:0000256" key="1">
    <source>
        <dbReference type="SAM" id="Phobius"/>
    </source>
</evidence>
<protein>
    <submittedName>
        <fullName evidence="2">Uncharacterized protein</fullName>
    </submittedName>
</protein>
<dbReference type="RefSeq" id="WP_200387696.1">
    <property type="nucleotide sequence ID" value="NZ_NRSD01000008.1"/>
</dbReference>
<keyword evidence="1" id="KW-0812">Transmembrane</keyword>
<name>A0A9X0WIG7_9GAMM</name>
<organism evidence="2 3">
    <name type="scientific">Thiocapsa imhoffii</name>
    <dbReference type="NCBI Taxonomy" id="382777"/>
    <lineage>
        <taxon>Bacteria</taxon>
        <taxon>Pseudomonadati</taxon>
        <taxon>Pseudomonadota</taxon>
        <taxon>Gammaproteobacteria</taxon>
        <taxon>Chromatiales</taxon>
        <taxon>Chromatiaceae</taxon>
        <taxon>Thiocapsa</taxon>
    </lineage>
</organism>
<feature type="transmembrane region" description="Helical" evidence="1">
    <location>
        <begin position="6"/>
        <end position="27"/>
    </location>
</feature>
<keyword evidence="3" id="KW-1185">Reference proteome</keyword>